<reference evidence="2 3" key="1">
    <citation type="submission" date="2016-05" db="EMBL/GenBank/DDBJ databases">
        <title>Genome sequencing reveals origins of a unique bacterial endosymbiosis in the earliest lineages of terrestrial Fungi.</title>
        <authorList>
            <consortium name="DOE Joint Genome Institute"/>
            <person name="Uehling J."/>
            <person name="Gryganskyi A."/>
            <person name="Hameed K."/>
            <person name="Tschaplinski T."/>
            <person name="Misztal P."/>
            <person name="Wu S."/>
            <person name="Desiro A."/>
            <person name="Vande Pol N."/>
            <person name="Du Z.-Y."/>
            <person name="Zienkiewicz A."/>
            <person name="Zienkiewicz K."/>
            <person name="Morin E."/>
            <person name="Tisserant E."/>
            <person name="Splivallo R."/>
            <person name="Hainaut M."/>
            <person name="Henrissat B."/>
            <person name="Ohm R."/>
            <person name="Kuo A."/>
            <person name="Yan J."/>
            <person name="Lipzen A."/>
            <person name="Nolan M."/>
            <person name="Labutti K."/>
            <person name="Barry K."/>
            <person name="Goldstein A."/>
            <person name="Labbe J."/>
            <person name="Schadt C."/>
            <person name="Tuskan G."/>
            <person name="Grigoriev I."/>
            <person name="Martin F."/>
            <person name="Vilgalys R."/>
            <person name="Bonito G."/>
        </authorList>
    </citation>
    <scope>NUCLEOTIDE SEQUENCE [LARGE SCALE GENOMIC DNA]</scope>
    <source>
        <strain evidence="2 3">AG-77</strain>
    </source>
</reference>
<accession>A0A197JWT6</accession>
<dbReference type="OrthoDB" id="2372028at2759"/>
<gene>
    <name evidence="2" type="ORF">K457DRAFT_137898</name>
</gene>
<feature type="transmembrane region" description="Helical" evidence="1">
    <location>
        <begin position="141"/>
        <end position="164"/>
    </location>
</feature>
<feature type="transmembrane region" description="Helical" evidence="1">
    <location>
        <begin position="113"/>
        <end position="134"/>
    </location>
</feature>
<proteinExistence type="predicted"/>
<evidence type="ECO:0000313" key="2">
    <source>
        <dbReference type="EMBL" id="OAQ29418.1"/>
    </source>
</evidence>
<protein>
    <submittedName>
        <fullName evidence="2">Uncharacterized protein</fullName>
    </submittedName>
</protein>
<dbReference type="EMBL" id="KV442041">
    <property type="protein sequence ID" value="OAQ29418.1"/>
    <property type="molecule type" value="Genomic_DNA"/>
</dbReference>
<keyword evidence="1" id="KW-0472">Membrane</keyword>
<sequence>MSSIAHHRYRLWLMFLATINLIIMIADYSFLASLVARANDPYDSMTPGDTHTLRLFWTDYVLIVSTVLIFFSYGYSLRGKRHINRFFRGFYVLALALLLITVAAKYIDEQIKFASIFIASGSSLVYKPFVCVGAETTSCNLILANIFLALFTGIFSVFEVFWTFSFKPLEAKQEYH</sequence>
<organism evidence="2 3">
    <name type="scientific">Linnemannia elongata AG-77</name>
    <dbReference type="NCBI Taxonomy" id="1314771"/>
    <lineage>
        <taxon>Eukaryota</taxon>
        <taxon>Fungi</taxon>
        <taxon>Fungi incertae sedis</taxon>
        <taxon>Mucoromycota</taxon>
        <taxon>Mortierellomycotina</taxon>
        <taxon>Mortierellomycetes</taxon>
        <taxon>Mortierellales</taxon>
        <taxon>Mortierellaceae</taxon>
        <taxon>Linnemannia</taxon>
    </lineage>
</organism>
<keyword evidence="3" id="KW-1185">Reference proteome</keyword>
<evidence type="ECO:0000256" key="1">
    <source>
        <dbReference type="SAM" id="Phobius"/>
    </source>
</evidence>
<evidence type="ECO:0000313" key="3">
    <source>
        <dbReference type="Proteomes" id="UP000078512"/>
    </source>
</evidence>
<name>A0A197JWT6_9FUNG</name>
<feature type="transmembrane region" description="Helical" evidence="1">
    <location>
        <begin position="12"/>
        <end position="35"/>
    </location>
</feature>
<keyword evidence="1" id="KW-0812">Transmembrane</keyword>
<feature type="transmembrane region" description="Helical" evidence="1">
    <location>
        <begin position="55"/>
        <end position="77"/>
    </location>
</feature>
<dbReference type="Proteomes" id="UP000078512">
    <property type="component" value="Unassembled WGS sequence"/>
</dbReference>
<dbReference type="AlphaFoldDB" id="A0A197JWT6"/>
<keyword evidence="1" id="KW-1133">Transmembrane helix</keyword>
<feature type="transmembrane region" description="Helical" evidence="1">
    <location>
        <begin position="89"/>
        <end position="107"/>
    </location>
</feature>